<name>A0AAE7TJ64_9BRAD</name>
<dbReference type="AlphaFoldDB" id="A0AAE7TJ64"/>
<dbReference type="InterPro" id="IPR035959">
    <property type="entry name" value="RutC-like_sf"/>
</dbReference>
<dbReference type="CDD" id="cd00448">
    <property type="entry name" value="YjgF_YER057c_UK114_family"/>
    <property type="match status" value="1"/>
</dbReference>
<evidence type="ECO:0000313" key="2">
    <source>
        <dbReference type="Proteomes" id="UP000594015"/>
    </source>
</evidence>
<dbReference type="SUPFAM" id="SSF55298">
    <property type="entry name" value="YjgF-like"/>
    <property type="match status" value="1"/>
</dbReference>
<proteinExistence type="predicted"/>
<dbReference type="InterPro" id="IPR006175">
    <property type="entry name" value="YjgF/YER057c/UK114"/>
</dbReference>
<gene>
    <name evidence="1" type="ORF">WN72_31135</name>
</gene>
<sequence>MVAPPTGALAKGAFMSRSVHVPVGIFDSLRYGFAQVATVPTPFGDVVYVSGQVAWDADQNVVGTGDIGRQLSKSLENLSVALASVGAKLDQVGALRLYIKQSHLHEGKAISGALKAAFGDNPPCTTWIGVPSLAKDEFLIEVEPSAVFLARNG</sequence>
<organism evidence="1 2">
    <name type="scientific">Bradyrhizobium arachidis</name>
    <dbReference type="NCBI Taxonomy" id="858423"/>
    <lineage>
        <taxon>Bacteria</taxon>
        <taxon>Pseudomonadati</taxon>
        <taxon>Pseudomonadota</taxon>
        <taxon>Alphaproteobacteria</taxon>
        <taxon>Hyphomicrobiales</taxon>
        <taxon>Nitrobacteraceae</taxon>
        <taxon>Bradyrhizobium</taxon>
    </lineage>
</organism>
<dbReference type="KEGG" id="barh:WN72_31135"/>
<accession>A0AAE7TJ64</accession>
<dbReference type="EMBL" id="CP030050">
    <property type="protein sequence ID" value="QOZ70255.1"/>
    <property type="molecule type" value="Genomic_DNA"/>
</dbReference>
<dbReference type="Proteomes" id="UP000594015">
    <property type="component" value="Chromosome"/>
</dbReference>
<dbReference type="PANTHER" id="PTHR43857:SF1">
    <property type="entry name" value="YJGH FAMILY PROTEIN"/>
    <property type="match status" value="1"/>
</dbReference>
<dbReference type="PANTHER" id="PTHR43857">
    <property type="entry name" value="BLR7761 PROTEIN"/>
    <property type="match status" value="1"/>
</dbReference>
<protein>
    <submittedName>
        <fullName evidence="1">RidA family protein</fullName>
    </submittedName>
</protein>
<reference evidence="1 2" key="1">
    <citation type="submission" date="2018-06" db="EMBL/GenBank/DDBJ databases">
        <title>Comparative genomics of Bradyrhizobium nodulating Arachidis hypogaea.</title>
        <authorList>
            <person name="Li Y."/>
        </authorList>
    </citation>
    <scope>NUCLEOTIDE SEQUENCE [LARGE SCALE GENOMIC DNA]</scope>
    <source>
        <strain evidence="1 2">CCBAU 051107</strain>
    </source>
</reference>
<evidence type="ECO:0000313" key="1">
    <source>
        <dbReference type="EMBL" id="QOZ70255.1"/>
    </source>
</evidence>
<dbReference type="Pfam" id="PF01042">
    <property type="entry name" value="Ribonuc_L-PSP"/>
    <property type="match status" value="1"/>
</dbReference>
<dbReference type="Gene3D" id="3.30.1330.40">
    <property type="entry name" value="RutC-like"/>
    <property type="match status" value="1"/>
</dbReference>